<accession>A0A7W4JYP3</accession>
<proteinExistence type="predicted"/>
<dbReference type="GO" id="GO:0003677">
    <property type="term" value="F:DNA binding"/>
    <property type="evidence" value="ECO:0007669"/>
    <property type="project" value="UniProtKB-KW"/>
</dbReference>
<name>A0A7W4JYP3_9PROT</name>
<dbReference type="PANTHER" id="PTHR43537:SF5">
    <property type="entry name" value="UXU OPERON TRANSCRIPTIONAL REGULATOR"/>
    <property type="match status" value="1"/>
</dbReference>
<evidence type="ECO:0000313" key="6">
    <source>
        <dbReference type="Proteomes" id="UP000530320"/>
    </source>
</evidence>
<evidence type="ECO:0000256" key="3">
    <source>
        <dbReference type="ARBA" id="ARBA00023163"/>
    </source>
</evidence>
<dbReference type="SUPFAM" id="SSF46785">
    <property type="entry name" value="Winged helix' DNA-binding domain"/>
    <property type="match status" value="1"/>
</dbReference>
<feature type="domain" description="HTH gntR-type" evidence="4">
    <location>
        <begin position="40"/>
        <end position="106"/>
    </location>
</feature>
<dbReference type="GO" id="GO:0003700">
    <property type="term" value="F:DNA-binding transcription factor activity"/>
    <property type="evidence" value="ECO:0007669"/>
    <property type="project" value="InterPro"/>
</dbReference>
<dbReference type="InterPro" id="IPR008920">
    <property type="entry name" value="TF_FadR/GntR_C"/>
</dbReference>
<dbReference type="InterPro" id="IPR036390">
    <property type="entry name" value="WH_DNA-bd_sf"/>
</dbReference>
<organism evidence="5 6">
    <name type="scientific">Gluconacetobacter dulcium</name>
    <dbReference type="NCBI Taxonomy" id="2729096"/>
    <lineage>
        <taxon>Bacteria</taxon>
        <taxon>Pseudomonadati</taxon>
        <taxon>Pseudomonadota</taxon>
        <taxon>Alphaproteobacteria</taxon>
        <taxon>Acetobacterales</taxon>
        <taxon>Acetobacteraceae</taxon>
        <taxon>Gluconacetobacter</taxon>
    </lineage>
</organism>
<dbReference type="RefSeq" id="WP_183008582.1">
    <property type="nucleotide sequence ID" value="NZ_JABEQP010000003.1"/>
</dbReference>
<dbReference type="AlphaFoldDB" id="A0A7W4JYP3"/>
<keyword evidence="2" id="KW-0238">DNA-binding</keyword>
<dbReference type="Pfam" id="PF00392">
    <property type="entry name" value="GntR"/>
    <property type="match status" value="1"/>
</dbReference>
<evidence type="ECO:0000256" key="2">
    <source>
        <dbReference type="ARBA" id="ARBA00023125"/>
    </source>
</evidence>
<dbReference type="Proteomes" id="UP000530320">
    <property type="component" value="Unassembled WGS sequence"/>
</dbReference>
<dbReference type="SUPFAM" id="SSF48008">
    <property type="entry name" value="GntR ligand-binding domain-like"/>
    <property type="match status" value="1"/>
</dbReference>
<keyword evidence="3" id="KW-0804">Transcription</keyword>
<dbReference type="InterPro" id="IPR011711">
    <property type="entry name" value="GntR_C"/>
</dbReference>
<evidence type="ECO:0000259" key="4">
    <source>
        <dbReference type="PROSITE" id="PS50949"/>
    </source>
</evidence>
<dbReference type="Gene3D" id="1.10.10.10">
    <property type="entry name" value="Winged helix-like DNA-binding domain superfamily/Winged helix DNA-binding domain"/>
    <property type="match status" value="1"/>
</dbReference>
<dbReference type="EMBL" id="JABEQP010000003">
    <property type="protein sequence ID" value="MBB2197114.1"/>
    <property type="molecule type" value="Genomic_DNA"/>
</dbReference>
<dbReference type="InterPro" id="IPR000524">
    <property type="entry name" value="Tscrpt_reg_HTH_GntR"/>
</dbReference>
<dbReference type="SMART" id="SM00345">
    <property type="entry name" value="HTH_GNTR"/>
    <property type="match status" value="1"/>
</dbReference>
<keyword evidence="1" id="KW-0805">Transcription regulation</keyword>
<dbReference type="SMART" id="SM00895">
    <property type="entry name" value="FCD"/>
    <property type="match status" value="1"/>
</dbReference>
<evidence type="ECO:0000256" key="1">
    <source>
        <dbReference type="ARBA" id="ARBA00023015"/>
    </source>
</evidence>
<protein>
    <submittedName>
        <fullName evidence="5">GntR family transcriptional regulator</fullName>
    </submittedName>
</protein>
<evidence type="ECO:0000313" key="5">
    <source>
        <dbReference type="EMBL" id="MBB2197114.1"/>
    </source>
</evidence>
<comment type="caution">
    <text evidence="5">The sequence shown here is derived from an EMBL/GenBank/DDBJ whole genome shotgun (WGS) entry which is preliminary data.</text>
</comment>
<gene>
    <name evidence="5" type="ORF">HLH44_06495</name>
</gene>
<dbReference type="InterPro" id="IPR036388">
    <property type="entry name" value="WH-like_DNA-bd_sf"/>
</dbReference>
<reference evidence="5 6" key="1">
    <citation type="submission" date="2020-04" db="EMBL/GenBank/DDBJ databases">
        <title>Description of novel Gluconacetobacter.</title>
        <authorList>
            <person name="Sombolestani A."/>
        </authorList>
    </citation>
    <scope>NUCLEOTIDE SEQUENCE [LARGE SCALE GENOMIC DNA]</scope>
    <source>
        <strain evidence="5 6">LMG 22058</strain>
    </source>
</reference>
<dbReference type="Pfam" id="PF07729">
    <property type="entry name" value="FCD"/>
    <property type="match status" value="1"/>
</dbReference>
<dbReference type="Gene3D" id="1.20.120.530">
    <property type="entry name" value="GntR ligand-binding domain-like"/>
    <property type="match status" value="1"/>
</dbReference>
<dbReference type="PANTHER" id="PTHR43537">
    <property type="entry name" value="TRANSCRIPTIONAL REGULATOR, GNTR FAMILY"/>
    <property type="match status" value="1"/>
</dbReference>
<dbReference type="PROSITE" id="PS50949">
    <property type="entry name" value="HTH_GNTR"/>
    <property type="match status" value="1"/>
</dbReference>
<sequence length="251" mass="27672">MTPAGGSLEDRWYTTCISRCHVAIVMLMDLTTSSGAVTPDSLAQAAYSRLCALLLSGEMAAGDLIQERRLAEWQGLSRTPVRDALNRLETERLLTRKGRHLFVATISVHEIIDILHARRVLEGEAVRIAATRMGQDQIATIRAAVIGMKDASDVGDDGHWRVDDMLHFGIAEAAGNGEIRRMIEALRRRTRMFGLRRIPGRFDIGRQEHMRILDAIEARDPAAAAEAMCAHIDHAQHAIVELLQHSGGGRG</sequence>